<feature type="modified residue" description="4-aspartylphosphate" evidence="8">
    <location>
        <position position="56"/>
    </location>
</feature>
<dbReference type="PROSITE" id="PS01124">
    <property type="entry name" value="HTH_ARAC_FAMILY_2"/>
    <property type="match status" value="1"/>
</dbReference>
<keyword evidence="2" id="KW-0963">Cytoplasm</keyword>
<evidence type="ECO:0000256" key="8">
    <source>
        <dbReference type="PROSITE-ProRule" id="PRU00169"/>
    </source>
</evidence>
<keyword evidence="7" id="KW-0804">Transcription</keyword>
<comment type="subcellular location">
    <subcellularLocation>
        <location evidence="1">Cytoplasm</location>
    </subcellularLocation>
</comment>
<sequence>MMKMIIVDDEPIIIQGLRETIPWDTYGIEIVDVASNGREALEKVRQYAEVQIVLTDVKMPIMDGLELAEQLQNRPNAPKVIMLSGYDEFDYAKTAIRLGVKDYLLKPVDVDELLQTVDKVKKTIVSEQSARQQFNQLQMKDVMAHVLFATPFEHASPSFDIGTLSVLPILSSMKQGAQLTRELQDSAHQRHFDQWQTLISSLVDQRGSSCASLYIEDNLLLTCIYCLNDKTPNMLKIIEQLKVSLESHLRFHFIVSNQIIPIKRLPEVKMKMVYALEKLYIEEGTYSVLTEESRIREESKELPHELEEAVIRPLQAAEAKELNEGIEVLFAYLKQQRFLLTEVCKCCHAIEKRIGKLYGQRSSHYDVSTLELAFTQEVNVHRHNSYESLKALFEEDMRLIFAWLHPDQKNHHHWLIDRAMSYIQDYYKYDVKATEVADYINISPNYFSVLFKQYTHMSFNEYLNHLRVEKAKSLLEETSDKVTAIAEQVGYQNYKYFVQVFKQLTMMTPTEYRRFLS</sequence>
<dbReference type="CDD" id="cd17536">
    <property type="entry name" value="REC_YesN-like"/>
    <property type="match status" value="1"/>
</dbReference>
<dbReference type="GO" id="GO:0043565">
    <property type="term" value="F:sequence-specific DNA binding"/>
    <property type="evidence" value="ECO:0007669"/>
    <property type="project" value="InterPro"/>
</dbReference>
<evidence type="ECO:0000259" key="9">
    <source>
        <dbReference type="PROSITE" id="PS01124"/>
    </source>
</evidence>
<evidence type="ECO:0000256" key="4">
    <source>
        <dbReference type="ARBA" id="ARBA00023012"/>
    </source>
</evidence>
<organism evidence="11 12">
    <name type="scientific">Pullulanibacillus camelliae</name>
    <dbReference type="NCBI Taxonomy" id="1707096"/>
    <lineage>
        <taxon>Bacteria</taxon>
        <taxon>Bacillati</taxon>
        <taxon>Bacillota</taxon>
        <taxon>Bacilli</taxon>
        <taxon>Bacillales</taxon>
        <taxon>Sporolactobacillaceae</taxon>
        <taxon>Pullulanibacillus</taxon>
    </lineage>
</organism>
<feature type="domain" description="Response regulatory" evidence="10">
    <location>
        <begin position="3"/>
        <end position="121"/>
    </location>
</feature>
<dbReference type="InterPro" id="IPR051552">
    <property type="entry name" value="HptR"/>
</dbReference>
<keyword evidence="4" id="KW-0902">Two-component regulatory system</keyword>
<dbReference type="InterPro" id="IPR009057">
    <property type="entry name" value="Homeodomain-like_sf"/>
</dbReference>
<dbReference type="InterPro" id="IPR001789">
    <property type="entry name" value="Sig_transdc_resp-reg_receiver"/>
</dbReference>
<dbReference type="Gene3D" id="3.40.50.2300">
    <property type="match status" value="1"/>
</dbReference>
<keyword evidence="6 11" id="KW-0238">DNA-binding</keyword>
<dbReference type="SMART" id="SM00448">
    <property type="entry name" value="REC"/>
    <property type="match status" value="1"/>
</dbReference>
<dbReference type="GO" id="GO:0003700">
    <property type="term" value="F:DNA-binding transcription factor activity"/>
    <property type="evidence" value="ECO:0007669"/>
    <property type="project" value="InterPro"/>
</dbReference>
<dbReference type="Pfam" id="PF00072">
    <property type="entry name" value="Response_reg"/>
    <property type="match status" value="1"/>
</dbReference>
<evidence type="ECO:0000313" key="12">
    <source>
        <dbReference type="Proteomes" id="UP000628775"/>
    </source>
</evidence>
<comment type="caution">
    <text evidence="11">The sequence shown here is derived from an EMBL/GenBank/DDBJ whole genome shotgun (WGS) entry which is preliminary data.</text>
</comment>
<dbReference type="Gene3D" id="1.10.10.60">
    <property type="entry name" value="Homeodomain-like"/>
    <property type="match status" value="2"/>
</dbReference>
<name>A0A8J2VJ10_9BACL</name>
<dbReference type="PROSITE" id="PS50110">
    <property type="entry name" value="RESPONSE_REGULATORY"/>
    <property type="match status" value="1"/>
</dbReference>
<evidence type="ECO:0000313" key="11">
    <source>
        <dbReference type="EMBL" id="GGE26085.1"/>
    </source>
</evidence>
<evidence type="ECO:0000256" key="7">
    <source>
        <dbReference type="ARBA" id="ARBA00023163"/>
    </source>
</evidence>
<dbReference type="SUPFAM" id="SSF52172">
    <property type="entry name" value="CheY-like"/>
    <property type="match status" value="1"/>
</dbReference>
<dbReference type="PANTHER" id="PTHR42713:SF3">
    <property type="entry name" value="TRANSCRIPTIONAL REGULATORY PROTEIN HPTR"/>
    <property type="match status" value="1"/>
</dbReference>
<dbReference type="Pfam" id="PF12833">
    <property type="entry name" value="HTH_18"/>
    <property type="match status" value="1"/>
</dbReference>
<dbReference type="SMART" id="SM00342">
    <property type="entry name" value="HTH_ARAC"/>
    <property type="match status" value="1"/>
</dbReference>
<evidence type="ECO:0000256" key="5">
    <source>
        <dbReference type="ARBA" id="ARBA00023015"/>
    </source>
</evidence>
<evidence type="ECO:0000256" key="6">
    <source>
        <dbReference type="ARBA" id="ARBA00023125"/>
    </source>
</evidence>
<dbReference type="PANTHER" id="PTHR42713">
    <property type="entry name" value="HISTIDINE KINASE-RELATED"/>
    <property type="match status" value="1"/>
</dbReference>
<reference evidence="11" key="2">
    <citation type="submission" date="2020-09" db="EMBL/GenBank/DDBJ databases">
        <authorList>
            <person name="Sun Q."/>
            <person name="Zhou Y."/>
        </authorList>
    </citation>
    <scope>NUCLEOTIDE SEQUENCE</scope>
    <source>
        <strain evidence="11">CGMCC 1.15371</strain>
    </source>
</reference>
<evidence type="ECO:0000256" key="2">
    <source>
        <dbReference type="ARBA" id="ARBA00022490"/>
    </source>
</evidence>
<dbReference type="InterPro" id="IPR011006">
    <property type="entry name" value="CheY-like_superfamily"/>
</dbReference>
<dbReference type="SUPFAM" id="SSF46689">
    <property type="entry name" value="Homeodomain-like"/>
    <property type="match status" value="2"/>
</dbReference>
<dbReference type="EMBL" id="BMIR01000001">
    <property type="protein sequence ID" value="GGE26085.1"/>
    <property type="molecule type" value="Genomic_DNA"/>
</dbReference>
<keyword evidence="3 8" id="KW-0597">Phosphoprotein</keyword>
<keyword evidence="12" id="KW-1185">Reference proteome</keyword>
<evidence type="ECO:0000259" key="10">
    <source>
        <dbReference type="PROSITE" id="PS50110"/>
    </source>
</evidence>
<dbReference type="InterPro" id="IPR018060">
    <property type="entry name" value="HTH_AraC"/>
</dbReference>
<feature type="domain" description="HTH araC/xylS-type" evidence="9">
    <location>
        <begin position="417"/>
        <end position="515"/>
    </location>
</feature>
<dbReference type="Proteomes" id="UP000628775">
    <property type="component" value="Unassembled WGS sequence"/>
</dbReference>
<accession>A0A8J2VJ10</accession>
<gene>
    <name evidence="11" type="ORF">GCM10011391_00550</name>
</gene>
<reference evidence="11" key="1">
    <citation type="journal article" date="2014" name="Int. J. Syst. Evol. Microbiol.">
        <title>Complete genome sequence of Corynebacterium casei LMG S-19264T (=DSM 44701T), isolated from a smear-ripened cheese.</title>
        <authorList>
            <consortium name="US DOE Joint Genome Institute (JGI-PGF)"/>
            <person name="Walter F."/>
            <person name="Albersmeier A."/>
            <person name="Kalinowski J."/>
            <person name="Ruckert C."/>
        </authorList>
    </citation>
    <scope>NUCLEOTIDE SEQUENCE</scope>
    <source>
        <strain evidence="11">CGMCC 1.15371</strain>
    </source>
</reference>
<dbReference type="AlphaFoldDB" id="A0A8J2VJ10"/>
<proteinExistence type="predicted"/>
<protein>
    <submittedName>
        <fullName evidence="11">DNA-binding response regulator</fullName>
    </submittedName>
</protein>
<evidence type="ECO:0000256" key="3">
    <source>
        <dbReference type="ARBA" id="ARBA00022553"/>
    </source>
</evidence>
<dbReference type="GO" id="GO:0000160">
    <property type="term" value="P:phosphorelay signal transduction system"/>
    <property type="evidence" value="ECO:0007669"/>
    <property type="project" value="UniProtKB-KW"/>
</dbReference>
<dbReference type="GO" id="GO:0005737">
    <property type="term" value="C:cytoplasm"/>
    <property type="evidence" value="ECO:0007669"/>
    <property type="project" value="UniProtKB-SubCell"/>
</dbReference>
<keyword evidence="5" id="KW-0805">Transcription regulation</keyword>
<dbReference type="RefSeq" id="WP_188687702.1">
    <property type="nucleotide sequence ID" value="NZ_BMIR01000001.1"/>
</dbReference>
<evidence type="ECO:0000256" key="1">
    <source>
        <dbReference type="ARBA" id="ARBA00004496"/>
    </source>
</evidence>